<evidence type="ECO:0000256" key="1">
    <source>
        <dbReference type="HAMAP-Rule" id="MF_01406"/>
    </source>
</evidence>
<dbReference type="HAMAP" id="MF_01406">
    <property type="entry name" value="UPF0282"/>
    <property type="match status" value="1"/>
</dbReference>
<dbReference type="SUPFAM" id="SSF56281">
    <property type="entry name" value="Metallo-hydrolase/oxidoreductase"/>
    <property type="match status" value="1"/>
</dbReference>
<dbReference type="InterPro" id="IPR036866">
    <property type="entry name" value="RibonucZ/Hydroxyglut_hydro"/>
</dbReference>
<reference evidence="2 3" key="1">
    <citation type="journal article" date="2015" name="Appl. Environ. Microbiol.">
        <title>Nanoarchaeota, Their Sulfolobales Host, and Nanoarchaeota Virus Distribution across Yellowstone National Park Hot Springs.</title>
        <authorList>
            <person name="Munson-McGee J.H."/>
            <person name="Field E.K."/>
            <person name="Bateson M."/>
            <person name="Rooney C."/>
            <person name="Stepanauskas R."/>
            <person name="Young M.J."/>
        </authorList>
    </citation>
    <scope>NUCLEOTIDE SEQUENCE [LARGE SCALE GENOMIC DNA]</scope>
    <source>
        <strain evidence="2">SCGC AB-777_O03</strain>
    </source>
</reference>
<dbReference type="PANTHER" id="PTHR43546">
    <property type="entry name" value="UPF0173 METAL-DEPENDENT HYDROLASE MJ1163-RELATED"/>
    <property type="match status" value="1"/>
</dbReference>
<dbReference type="Gene3D" id="3.60.15.10">
    <property type="entry name" value="Ribonuclease Z/Hydroxyacylglutathione hydrolase-like"/>
    <property type="match status" value="1"/>
</dbReference>
<protein>
    <recommendedName>
        <fullName evidence="1">UPF0282 protein DDW05_01645</fullName>
    </recommendedName>
</protein>
<dbReference type="Proteomes" id="UP000245908">
    <property type="component" value="Unassembled WGS sequence"/>
</dbReference>
<accession>A0A2T9WTP9</accession>
<dbReference type="InterPro" id="IPR050114">
    <property type="entry name" value="UPF0173_UPF0282_UlaG_hydrolase"/>
</dbReference>
<comment type="caution">
    <text evidence="2">The sequence shown here is derived from an EMBL/GenBank/DDBJ whole genome shotgun (WGS) entry which is preliminary data.</text>
</comment>
<evidence type="ECO:0000313" key="2">
    <source>
        <dbReference type="EMBL" id="PVU71207.1"/>
    </source>
</evidence>
<dbReference type="PIRSF" id="PIRSF004944">
    <property type="entry name" value="UCP004944_hydrls"/>
    <property type="match status" value="1"/>
</dbReference>
<dbReference type="EMBL" id="QEFH01000010">
    <property type="protein sequence ID" value="PVU71207.1"/>
    <property type="molecule type" value="Genomic_DNA"/>
</dbReference>
<evidence type="ECO:0000313" key="3">
    <source>
        <dbReference type="Proteomes" id="UP000245908"/>
    </source>
</evidence>
<dbReference type="AlphaFoldDB" id="A0A2T9WTP9"/>
<name>A0A2T9WTP9_NANST</name>
<comment type="similarity">
    <text evidence="1">Belongs to the UPF0282 family.</text>
</comment>
<dbReference type="InterPro" id="IPR014426">
    <property type="entry name" value="UPF0282_hydrls"/>
</dbReference>
<dbReference type="PANTHER" id="PTHR43546:SF4">
    <property type="entry name" value="UPF0282 PROTEIN MJ1629"/>
    <property type="match status" value="1"/>
</dbReference>
<sequence length="288" mass="34095">MIIIPVAYDSFSTRSMATIVKTDIKIFIDPSVAIAPYRYNLKPHRIELEELKNRKKEIVELSKDVDLIIITHYHWDHCPNPKEEHFKILYNKKLIIKDFNNYINNSQRRRGKIVYEKIKDKSEIIIGDNKSFKFNNTYIEISPPLFHGIENSVLGYVIGTYIEYKNKSLFFGSDIQGILTNYTLNYIIEKNPNYIILSGPPFYHIKWDNSYNEIFYKNIEILLENTKVSKIIIDHHMARSLNYKEILDNLNEIGKNYGTEFLSAADYLNIKNIQLEANRELLYKYYKE</sequence>
<gene>
    <name evidence="2" type="ORF">DDW05_01645</name>
</gene>
<organism evidence="2 3">
    <name type="scientific">Nanobsidianus stetteri</name>
    <dbReference type="NCBI Taxonomy" id="1294122"/>
    <lineage>
        <taxon>Archaea</taxon>
        <taxon>Nanobdellota</taxon>
        <taxon>Candidatus Nanoarchaeia</taxon>
        <taxon>Nanoarchaeales</taxon>
        <taxon>Nanopusillaceae</taxon>
        <taxon>Candidatus Nanobsidianus</taxon>
    </lineage>
</organism>
<proteinExistence type="inferred from homology"/>